<dbReference type="VEuPathDB" id="FungiDB:BCV72DRAFT_247606"/>
<evidence type="ECO:0000256" key="1">
    <source>
        <dbReference type="SAM" id="Phobius"/>
    </source>
</evidence>
<evidence type="ECO:0000313" key="3">
    <source>
        <dbReference type="Proteomes" id="UP000242381"/>
    </source>
</evidence>
<proteinExistence type="predicted"/>
<accession>A0A0A1P309</accession>
<evidence type="ECO:0000313" key="2">
    <source>
        <dbReference type="EMBL" id="ORE21690.1"/>
    </source>
</evidence>
<name>A0A0A1P309_RHIZD</name>
<feature type="transmembrane region" description="Helical" evidence="1">
    <location>
        <begin position="12"/>
        <end position="30"/>
    </location>
</feature>
<protein>
    <submittedName>
        <fullName evidence="2">Uncharacterized protein</fullName>
    </submittedName>
</protein>
<keyword evidence="1" id="KW-0812">Transmembrane</keyword>
<dbReference type="Gene3D" id="3.40.50.11350">
    <property type="match status" value="1"/>
</dbReference>
<sequence>MAIKPTLRKYAPILIASLFTLFIPAVLYSLRQKQMLSPQQTIRQRAYSYPSMVKYSYYWPNTKKEIKERVDKEELKKIDRAYCGRDRCKFLLPIVITEQESKAQMHFRQLAFLAGKIGRTIVLPNVYNSHLGACLPYPFDFYYDQETWAKENERFFNYITMDDFKAWISERQAVGLDPTAQEIFVQGTQKSKLLAKFKNCFRSSFDFSGRPIANYQLLDTSHPTRKDGNITQIMMSLLSDEAREHEYLGNSDKPVDVINLFYDRRFKFIENPEAQKPVPYSPVLVKMADDISSQLRPYMAIHWRMERLEPVSNLLPCAKDLIEKIHEIDPSVHKHPNVFLLTDYPHLLNTTGARPESSSFTRNQLKPEHHEAIRHLYEHLNITLTSTNNLPIPYDELPKQNWNIITISTGKYKDRSVLGIIDKLVAIKAQWFFAGKPGVCAKTSSFTGRISLSRLNAFRHGDKNIVVPLQTFNLPQGNL</sequence>
<keyword evidence="1" id="KW-0472">Membrane</keyword>
<dbReference type="AlphaFoldDB" id="A0A0A1P309"/>
<dbReference type="Proteomes" id="UP000242381">
    <property type="component" value="Unassembled WGS sequence"/>
</dbReference>
<dbReference type="EMBL" id="KV921275">
    <property type="protein sequence ID" value="ORE21690.1"/>
    <property type="molecule type" value="Genomic_DNA"/>
</dbReference>
<gene>
    <name evidence="2" type="ORF">BCV71DRAFT_224955</name>
</gene>
<reference evidence="2 3" key="1">
    <citation type="journal article" date="2016" name="Proc. Natl. Acad. Sci. U.S.A.">
        <title>Lipid metabolic changes in an early divergent fungus govern the establishment of a mutualistic symbiosis with endobacteria.</title>
        <authorList>
            <person name="Lastovetsky O.A."/>
            <person name="Gaspar M.L."/>
            <person name="Mondo S.J."/>
            <person name="LaButti K.M."/>
            <person name="Sandor L."/>
            <person name="Grigoriev I.V."/>
            <person name="Henry S.A."/>
            <person name="Pawlowska T.E."/>
        </authorList>
    </citation>
    <scope>NUCLEOTIDE SEQUENCE [LARGE SCALE GENOMIC DNA]</scope>
    <source>
        <strain evidence="2 3">ATCC 11559</strain>
    </source>
</reference>
<organism evidence="2 3">
    <name type="scientific">Rhizopus microsporus</name>
    <dbReference type="NCBI Taxonomy" id="58291"/>
    <lineage>
        <taxon>Eukaryota</taxon>
        <taxon>Fungi</taxon>
        <taxon>Fungi incertae sedis</taxon>
        <taxon>Mucoromycota</taxon>
        <taxon>Mucoromycotina</taxon>
        <taxon>Mucoromycetes</taxon>
        <taxon>Mucorales</taxon>
        <taxon>Mucorineae</taxon>
        <taxon>Rhizopodaceae</taxon>
        <taxon>Rhizopus</taxon>
    </lineage>
</organism>
<keyword evidence="1" id="KW-1133">Transmembrane helix</keyword>
<dbReference type="OMA" id="QRHINIT"/>